<sequence>MSQGIRLKGYGTSNPSVVLCS</sequence>
<dbReference type="AlphaFoldDB" id="Q0WUC8"/>
<evidence type="ECO:0000313" key="2">
    <source>
        <dbReference type="EMBL" id="BAE99270.1"/>
    </source>
</evidence>
<accession>Q0WUC8</accession>
<organism evidence="2">
    <name type="scientific">Arabidopsis thaliana</name>
    <name type="common">Mouse-ear cress</name>
    <dbReference type="NCBI Taxonomy" id="3702"/>
    <lineage>
        <taxon>Eukaryota</taxon>
        <taxon>Viridiplantae</taxon>
        <taxon>Streptophyta</taxon>
        <taxon>Embryophyta</taxon>
        <taxon>Tracheophyta</taxon>
        <taxon>Spermatophyta</taxon>
        <taxon>Magnoliopsida</taxon>
        <taxon>eudicotyledons</taxon>
        <taxon>Gunneridae</taxon>
        <taxon>Pentapetalae</taxon>
        <taxon>rosids</taxon>
        <taxon>malvids</taxon>
        <taxon>Brassicales</taxon>
        <taxon>Brassicaceae</taxon>
        <taxon>Camelineae</taxon>
        <taxon>Arabidopsis</taxon>
    </lineage>
</organism>
<proteinExistence type="evidence at transcript level"/>
<dbReference type="EMBL" id="AK227233">
    <property type="protein sequence ID" value="BAE99270.1"/>
    <property type="molecule type" value="mRNA"/>
</dbReference>
<name>Q0WUC8_ARATH</name>
<feature type="compositionally biased region" description="Polar residues" evidence="1">
    <location>
        <begin position="11"/>
        <end position="21"/>
    </location>
</feature>
<evidence type="ECO:0000256" key="1">
    <source>
        <dbReference type="SAM" id="MobiDB-lite"/>
    </source>
</evidence>
<protein>
    <submittedName>
        <fullName evidence="2">Uncharacterized protein</fullName>
    </submittedName>
</protein>
<reference evidence="2" key="1">
    <citation type="submission" date="2006-07" db="EMBL/GenBank/DDBJ databases">
        <title>Large-scale analysis of RIKEN Arabidopsis full-length (RAFL) cDNAs.</title>
        <authorList>
            <person name="Totoki Y."/>
            <person name="Seki M."/>
            <person name="Ishida J."/>
            <person name="Nakajima M."/>
            <person name="Enju A."/>
            <person name="Morosawa T."/>
            <person name="Kamiya A."/>
            <person name="Narusaka M."/>
            <person name="Shin-i T."/>
            <person name="Nakagawa M."/>
            <person name="Sakamoto N."/>
            <person name="Oishi K."/>
            <person name="Kohara Y."/>
            <person name="Kobayashi M."/>
            <person name="Toyoda A."/>
            <person name="Sakaki Y."/>
            <person name="Sakurai T."/>
            <person name="Iida K."/>
            <person name="Akiyama K."/>
            <person name="Satou M."/>
            <person name="Toyoda T."/>
            <person name="Konagaya A."/>
            <person name="Carninci P."/>
            <person name="Kawai J."/>
            <person name="Hayashizaki Y."/>
            <person name="Shinozaki K."/>
        </authorList>
    </citation>
    <scope>NUCLEOTIDE SEQUENCE</scope>
</reference>
<feature type="region of interest" description="Disordered" evidence="1">
    <location>
        <begin position="1"/>
        <end position="21"/>
    </location>
</feature>